<dbReference type="InterPro" id="IPR014985">
    <property type="entry name" value="WbqC"/>
</dbReference>
<dbReference type="EMBL" id="FQUT01000002">
    <property type="protein sequence ID" value="SHE92263.1"/>
    <property type="molecule type" value="Genomic_DNA"/>
</dbReference>
<dbReference type="STRING" id="1416778.SAMN05443633_102319"/>
<accession>A0A1M4XFZ4</accession>
<dbReference type="AlphaFoldDB" id="A0A1M4XFZ4"/>
<dbReference type="Pfam" id="PF08889">
    <property type="entry name" value="WbqC"/>
    <property type="match status" value="1"/>
</dbReference>
<reference evidence="2" key="1">
    <citation type="submission" date="2016-11" db="EMBL/GenBank/DDBJ databases">
        <authorList>
            <person name="Varghese N."/>
            <person name="Submissions S."/>
        </authorList>
    </citation>
    <scope>NUCLEOTIDE SEQUENCE [LARGE SCALE GENOMIC DNA]</scope>
    <source>
        <strain evidence="2">DSM 27619</strain>
    </source>
</reference>
<protein>
    <submittedName>
        <fullName evidence="1">WbqC-like protein family protein</fullName>
    </submittedName>
</protein>
<organism evidence="1 2">
    <name type="scientific">Chryseobacterium arachidis</name>
    <dbReference type="NCBI Taxonomy" id="1416778"/>
    <lineage>
        <taxon>Bacteria</taxon>
        <taxon>Pseudomonadati</taxon>
        <taxon>Bacteroidota</taxon>
        <taxon>Flavobacteriia</taxon>
        <taxon>Flavobacteriales</taxon>
        <taxon>Weeksellaceae</taxon>
        <taxon>Chryseobacterium group</taxon>
        <taxon>Chryseobacterium</taxon>
    </lineage>
</organism>
<keyword evidence="2" id="KW-1185">Reference proteome</keyword>
<gene>
    <name evidence="1" type="ORF">SAMN05443633_102319</name>
</gene>
<dbReference type="OrthoDB" id="3611744at2"/>
<proteinExistence type="predicted"/>
<name>A0A1M4XFZ4_9FLAO</name>
<dbReference type="RefSeq" id="WP_072953732.1">
    <property type="nucleotide sequence ID" value="NZ_FQUT01000002.1"/>
</dbReference>
<dbReference type="Proteomes" id="UP000184518">
    <property type="component" value="Unassembled WGS sequence"/>
</dbReference>
<evidence type="ECO:0000313" key="2">
    <source>
        <dbReference type="Proteomes" id="UP000184518"/>
    </source>
</evidence>
<evidence type="ECO:0000313" key="1">
    <source>
        <dbReference type="EMBL" id="SHE92263.1"/>
    </source>
</evidence>
<sequence length="232" mass="27244">MNKILILQSNYIPWKGYFDLINASDVFVVYDDMQYTKGDWRNRNMIKTDKGLKWLTIPVEKISLHQKINETKVVSNKWNLAHWETLKQNYKGAKCFAEVKDFVQSLYVNATQEYLTDVNIYFLDKLCDFLDIDFNIRSSKEFNLVEDRTQRLVDICKNLNGNEYISGPAARVYMNEDLFKEADINVHFFDYSGYPEYAQLHSPFEHGVTILDLIFNEGANAKNFLKTKSLQK</sequence>